<proteinExistence type="predicted"/>
<evidence type="ECO:0000256" key="2">
    <source>
        <dbReference type="PROSITE-ProRule" id="PRU00252"/>
    </source>
</evidence>
<reference evidence="4 5" key="1">
    <citation type="submission" date="2020-04" db="EMBL/GenBank/DDBJ databases">
        <authorList>
            <person name="Klaysubun C."/>
            <person name="Duangmal K."/>
            <person name="Lipun K."/>
        </authorList>
    </citation>
    <scope>NUCLEOTIDE SEQUENCE [LARGE SCALE GENOMIC DNA]</scope>
    <source>
        <strain evidence="4 5">DSM 45300</strain>
    </source>
</reference>
<gene>
    <name evidence="4" type="ORF">HF519_28310</name>
</gene>
<dbReference type="GO" id="GO:0003697">
    <property type="term" value="F:single-stranded DNA binding"/>
    <property type="evidence" value="ECO:0007669"/>
    <property type="project" value="InterPro"/>
</dbReference>
<dbReference type="PROSITE" id="PS50935">
    <property type="entry name" value="SSB"/>
    <property type="match status" value="1"/>
</dbReference>
<dbReference type="CDD" id="cd04496">
    <property type="entry name" value="SSB_OBF"/>
    <property type="match status" value="1"/>
</dbReference>
<dbReference type="RefSeq" id="WP_169416044.1">
    <property type="nucleotide sequence ID" value="NZ_JAAXKZ010000182.1"/>
</dbReference>
<dbReference type="Pfam" id="PF00436">
    <property type="entry name" value="SSB"/>
    <property type="match status" value="1"/>
</dbReference>
<sequence length="181" mass="19541">MNEIYATVVGNIVGDIRRRRLADGTELAGFRMASNERRYDKSSGTWVAGETSYVSVTCWRRLGQNVAASFVKGDPVMVYGRLYTREYAKDGQNRTDLSLEAYAVGPDLTWCTAALTRSRRDAALRPEMDGEGSSVDADLGTVVVEGEDGGPDILGDDSDLHPHDASADEAHLVGGLPDGRA</sequence>
<protein>
    <submittedName>
        <fullName evidence="4">Single-stranded DNA-binding protein</fullName>
    </submittedName>
</protein>
<dbReference type="SUPFAM" id="SSF50249">
    <property type="entry name" value="Nucleic acid-binding proteins"/>
    <property type="match status" value="1"/>
</dbReference>
<dbReference type="PANTHER" id="PTHR10302:SF27">
    <property type="entry name" value="SINGLE-STRANDED DNA-BINDING PROTEIN"/>
    <property type="match status" value="1"/>
</dbReference>
<dbReference type="InterPro" id="IPR011344">
    <property type="entry name" value="ssDNA-bd"/>
</dbReference>
<dbReference type="AlphaFoldDB" id="A0A848DS88"/>
<dbReference type="InterPro" id="IPR012340">
    <property type="entry name" value="NA-bd_OB-fold"/>
</dbReference>
<dbReference type="PANTHER" id="PTHR10302">
    <property type="entry name" value="SINGLE-STRANDED DNA-BINDING PROTEIN"/>
    <property type="match status" value="1"/>
</dbReference>
<evidence type="ECO:0000256" key="3">
    <source>
        <dbReference type="SAM" id="MobiDB-lite"/>
    </source>
</evidence>
<keyword evidence="1 2" id="KW-0238">DNA-binding</keyword>
<feature type="compositionally biased region" description="Basic and acidic residues" evidence="3">
    <location>
        <begin position="158"/>
        <end position="171"/>
    </location>
</feature>
<evidence type="ECO:0000256" key="1">
    <source>
        <dbReference type="ARBA" id="ARBA00023125"/>
    </source>
</evidence>
<dbReference type="GO" id="GO:0009295">
    <property type="term" value="C:nucleoid"/>
    <property type="evidence" value="ECO:0007669"/>
    <property type="project" value="TreeGrafter"/>
</dbReference>
<comment type="caution">
    <text evidence="4">The sequence shown here is derived from an EMBL/GenBank/DDBJ whole genome shotgun (WGS) entry which is preliminary data.</text>
</comment>
<dbReference type="EMBL" id="JAAXKZ010000182">
    <property type="protein sequence ID" value="NMH95385.1"/>
    <property type="molecule type" value="Genomic_DNA"/>
</dbReference>
<feature type="region of interest" description="Disordered" evidence="3">
    <location>
        <begin position="144"/>
        <end position="181"/>
    </location>
</feature>
<dbReference type="Gene3D" id="2.40.50.140">
    <property type="entry name" value="Nucleic acid-binding proteins"/>
    <property type="match status" value="1"/>
</dbReference>
<name>A0A848DS88_9PSEU</name>
<keyword evidence="5" id="KW-1185">Reference proteome</keyword>
<evidence type="ECO:0000313" key="4">
    <source>
        <dbReference type="EMBL" id="NMH95385.1"/>
    </source>
</evidence>
<dbReference type="InterPro" id="IPR000424">
    <property type="entry name" value="Primosome_PriB/ssb"/>
</dbReference>
<dbReference type="GO" id="GO:0006260">
    <property type="term" value="P:DNA replication"/>
    <property type="evidence" value="ECO:0007669"/>
    <property type="project" value="InterPro"/>
</dbReference>
<accession>A0A848DS88</accession>
<organism evidence="4 5">
    <name type="scientific">Pseudonocardia bannensis</name>
    <dbReference type="NCBI Taxonomy" id="630973"/>
    <lineage>
        <taxon>Bacteria</taxon>
        <taxon>Bacillati</taxon>
        <taxon>Actinomycetota</taxon>
        <taxon>Actinomycetes</taxon>
        <taxon>Pseudonocardiales</taxon>
        <taxon>Pseudonocardiaceae</taxon>
        <taxon>Pseudonocardia</taxon>
    </lineage>
</organism>
<evidence type="ECO:0000313" key="5">
    <source>
        <dbReference type="Proteomes" id="UP000586918"/>
    </source>
</evidence>
<dbReference type="Proteomes" id="UP000586918">
    <property type="component" value="Unassembled WGS sequence"/>
</dbReference>
<feature type="compositionally biased region" description="Acidic residues" evidence="3">
    <location>
        <begin position="145"/>
        <end position="157"/>
    </location>
</feature>